<feature type="domain" description="C2H2-type" evidence="9">
    <location>
        <begin position="371"/>
        <end position="398"/>
    </location>
</feature>
<dbReference type="InterPro" id="IPR000210">
    <property type="entry name" value="BTB/POZ_dom"/>
</dbReference>
<evidence type="ECO:0000256" key="7">
    <source>
        <dbReference type="SAM" id="MobiDB-lite"/>
    </source>
</evidence>
<dbReference type="GO" id="GO:0008270">
    <property type="term" value="F:zinc ion binding"/>
    <property type="evidence" value="ECO:0007669"/>
    <property type="project" value="UniProtKB-KW"/>
</dbReference>
<keyword evidence="2" id="KW-0677">Repeat</keyword>
<evidence type="ECO:0000313" key="10">
    <source>
        <dbReference type="EMBL" id="KRZ08315.1"/>
    </source>
</evidence>
<dbReference type="PROSITE" id="PS50097">
    <property type="entry name" value="BTB"/>
    <property type="match status" value="1"/>
</dbReference>
<feature type="region of interest" description="Disordered" evidence="7">
    <location>
        <begin position="498"/>
        <end position="587"/>
    </location>
</feature>
<dbReference type="PROSITE" id="PS00028">
    <property type="entry name" value="ZINC_FINGER_C2H2_1"/>
    <property type="match status" value="4"/>
</dbReference>
<gene>
    <name evidence="10" type="primary">ZNF333</name>
    <name evidence="10" type="ORF">T11_5931</name>
</gene>
<feature type="domain" description="C2H2-type" evidence="9">
    <location>
        <begin position="484"/>
        <end position="507"/>
    </location>
</feature>
<dbReference type="SMART" id="SM00355">
    <property type="entry name" value="ZnF_C2H2"/>
    <property type="match status" value="9"/>
</dbReference>
<dbReference type="Gene3D" id="3.30.160.60">
    <property type="entry name" value="Classic Zinc Finger"/>
    <property type="match status" value="6"/>
</dbReference>
<feature type="domain" description="BTB" evidence="8">
    <location>
        <begin position="31"/>
        <end position="96"/>
    </location>
</feature>
<sequence length="745" mass="84844">MGLEGTVMDVDSSRSVLGAGLAKQRKRGRFCDVHFSVRGRRVSAHRCVLAVRCAYFDTDVPVYNNKDDPIPVSCTTVGLFQQLLDYAYDGTVELNQGNVCEFLTLADMFGVHGLAEQCKTFLKLNLSIDNCAEIFKAVNNMSYQDLTAYVERFIASNADDVLRNSSSSLLALTIDQVLPFLNVVQAGASVETWMEFAFRWTSFDLSARENQFHALLAVKPTALNPNDILPTTTDLLVSDALIAPGSIIIDDQSTDRSLFRCAKCNYSTYSNYRLKKHAISVHSVAKTFKCQLCDFQCEYNRQFYQHMREHFPGPPFVCDICGHNTRRISLLLDHRLTHTDQWPLECPHCNQRFRTQSNLKCHLDWHAPKTFPCSVCNNSFSSKRRLQIHMRSHDTLRPYHCEHCGFISKYRSHLQTHKRIHSGNVFRCKEPHCNFFAAKRSHLIGHLRTHAGEKKFCCSKCGKAFLEKSHLVRHERIHLEVKPFPCAHCNFSTARRDKLKEHQRRMHPTTLDEAITSSTGSSGGQTAVINGSHHCSSITSSTGNVTNNNNNPRQSYELNIAEEEQQQQRRQQQQQQEQQQRNEQQTSSCLDSFHQMLLEDVASSSLFPSDFLDVDGVRLDSTKNELTDFAGSLLFDGESMDLFLNVDSQGPFVNISNNSHHRGSPPCLPSVGDDFFGLHSRRRSRSACRQKVWMRMILKVDRCFAVKSALYAWRNSHCLIAGCRPHLHTDELCRSPCRRLLHVDE</sequence>
<keyword evidence="4" id="KW-0862">Zinc</keyword>
<keyword evidence="5" id="KW-0539">Nucleus</keyword>
<dbReference type="SUPFAM" id="SSF54695">
    <property type="entry name" value="POZ domain"/>
    <property type="match status" value="1"/>
</dbReference>
<keyword evidence="3 6" id="KW-0863">Zinc-finger</keyword>
<dbReference type="PANTHER" id="PTHR24393">
    <property type="entry name" value="ZINC FINGER PROTEIN"/>
    <property type="match status" value="1"/>
</dbReference>
<comment type="caution">
    <text evidence="10">The sequence shown here is derived from an EMBL/GenBank/DDBJ whole genome shotgun (WGS) entry which is preliminary data.</text>
</comment>
<protein>
    <submittedName>
        <fullName evidence="10">Zinc finger protein</fullName>
    </submittedName>
</protein>
<evidence type="ECO:0000256" key="3">
    <source>
        <dbReference type="ARBA" id="ARBA00022771"/>
    </source>
</evidence>
<dbReference type="PROSITE" id="PS50157">
    <property type="entry name" value="ZINC_FINGER_C2H2_2"/>
    <property type="match status" value="8"/>
</dbReference>
<dbReference type="Gene3D" id="1.25.40.420">
    <property type="match status" value="1"/>
</dbReference>
<dbReference type="Proteomes" id="UP000055024">
    <property type="component" value="Unassembled WGS sequence"/>
</dbReference>
<dbReference type="InterPro" id="IPR011333">
    <property type="entry name" value="SKP1/BTB/POZ_sf"/>
</dbReference>
<reference evidence="10 11" key="1">
    <citation type="submission" date="2015-01" db="EMBL/GenBank/DDBJ databases">
        <title>Evolution of Trichinella species and genotypes.</title>
        <authorList>
            <person name="Korhonen P.K."/>
            <person name="Edoardo P."/>
            <person name="Giuseppe L.R."/>
            <person name="Gasser R.B."/>
        </authorList>
    </citation>
    <scope>NUCLEOTIDE SEQUENCE [LARGE SCALE GENOMIC DNA]</scope>
    <source>
        <strain evidence="10">ISS1029</strain>
    </source>
</reference>
<evidence type="ECO:0000256" key="5">
    <source>
        <dbReference type="ARBA" id="ARBA00023242"/>
    </source>
</evidence>
<feature type="domain" description="C2H2-type" evidence="9">
    <location>
        <begin position="316"/>
        <end position="343"/>
    </location>
</feature>
<accession>A0A0V1HCI0</accession>
<feature type="compositionally biased region" description="Low complexity" evidence="7">
    <location>
        <begin position="516"/>
        <end position="526"/>
    </location>
</feature>
<dbReference type="GO" id="GO:0005634">
    <property type="term" value="C:nucleus"/>
    <property type="evidence" value="ECO:0007669"/>
    <property type="project" value="TreeGrafter"/>
</dbReference>
<organism evidence="10 11">
    <name type="scientific">Trichinella zimbabwensis</name>
    <dbReference type="NCBI Taxonomy" id="268475"/>
    <lineage>
        <taxon>Eukaryota</taxon>
        <taxon>Metazoa</taxon>
        <taxon>Ecdysozoa</taxon>
        <taxon>Nematoda</taxon>
        <taxon>Enoplea</taxon>
        <taxon>Dorylaimia</taxon>
        <taxon>Trichinellida</taxon>
        <taxon>Trichinellidae</taxon>
        <taxon>Trichinella</taxon>
    </lineage>
</organism>
<evidence type="ECO:0000259" key="8">
    <source>
        <dbReference type="PROSITE" id="PS50097"/>
    </source>
</evidence>
<dbReference type="Gene3D" id="3.30.710.10">
    <property type="entry name" value="Potassium Channel Kv1.1, Chain A"/>
    <property type="match status" value="1"/>
</dbReference>
<evidence type="ECO:0000256" key="6">
    <source>
        <dbReference type="PROSITE-ProRule" id="PRU00042"/>
    </source>
</evidence>
<dbReference type="Pfam" id="PF13894">
    <property type="entry name" value="zf-C2H2_4"/>
    <property type="match status" value="1"/>
</dbReference>
<evidence type="ECO:0000259" key="9">
    <source>
        <dbReference type="PROSITE" id="PS50157"/>
    </source>
</evidence>
<dbReference type="GO" id="GO:0000978">
    <property type="term" value="F:RNA polymerase II cis-regulatory region sequence-specific DNA binding"/>
    <property type="evidence" value="ECO:0007669"/>
    <property type="project" value="TreeGrafter"/>
</dbReference>
<feature type="domain" description="C2H2-type" evidence="9">
    <location>
        <begin position="344"/>
        <end position="371"/>
    </location>
</feature>
<dbReference type="InterPro" id="IPR013087">
    <property type="entry name" value="Znf_C2H2_type"/>
</dbReference>
<keyword evidence="11" id="KW-1185">Reference proteome</keyword>
<proteinExistence type="predicted"/>
<dbReference type="FunFam" id="3.30.160.60:FF:002343">
    <property type="entry name" value="Zinc finger protein 33A"/>
    <property type="match status" value="1"/>
</dbReference>
<dbReference type="SMART" id="SM00225">
    <property type="entry name" value="BTB"/>
    <property type="match status" value="1"/>
</dbReference>
<dbReference type="InterPro" id="IPR036236">
    <property type="entry name" value="Znf_C2H2_sf"/>
</dbReference>
<dbReference type="Pfam" id="PF00651">
    <property type="entry name" value="BTB"/>
    <property type="match status" value="1"/>
</dbReference>
<evidence type="ECO:0000256" key="2">
    <source>
        <dbReference type="ARBA" id="ARBA00022737"/>
    </source>
</evidence>
<dbReference type="AlphaFoldDB" id="A0A0V1HCI0"/>
<evidence type="ECO:0000256" key="4">
    <source>
        <dbReference type="ARBA" id="ARBA00022833"/>
    </source>
</evidence>
<dbReference type="FunFam" id="3.30.160.60:FF:000100">
    <property type="entry name" value="Zinc finger 45-like"/>
    <property type="match status" value="1"/>
</dbReference>
<feature type="domain" description="C2H2-type" evidence="9">
    <location>
        <begin position="456"/>
        <end position="483"/>
    </location>
</feature>
<dbReference type="OrthoDB" id="9978265at2759"/>
<evidence type="ECO:0000313" key="11">
    <source>
        <dbReference type="Proteomes" id="UP000055024"/>
    </source>
</evidence>
<feature type="compositionally biased region" description="Low complexity" evidence="7">
    <location>
        <begin position="536"/>
        <end position="551"/>
    </location>
</feature>
<dbReference type="CDD" id="cd14733">
    <property type="entry name" value="BACK"/>
    <property type="match status" value="1"/>
</dbReference>
<feature type="domain" description="C2H2-type" evidence="9">
    <location>
        <begin position="426"/>
        <end position="455"/>
    </location>
</feature>
<feature type="domain" description="C2H2-type" evidence="9">
    <location>
        <begin position="259"/>
        <end position="287"/>
    </location>
</feature>
<feature type="non-terminal residue" evidence="10">
    <location>
        <position position="745"/>
    </location>
</feature>
<evidence type="ECO:0000256" key="1">
    <source>
        <dbReference type="ARBA" id="ARBA00022723"/>
    </source>
</evidence>
<dbReference type="SUPFAM" id="SSF57667">
    <property type="entry name" value="beta-beta-alpha zinc fingers"/>
    <property type="match status" value="4"/>
</dbReference>
<name>A0A0V1HCI0_9BILA</name>
<dbReference type="EMBL" id="JYDP01000089">
    <property type="protein sequence ID" value="KRZ08315.1"/>
    <property type="molecule type" value="Genomic_DNA"/>
</dbReference>
<dbReference type="PANTHER" id="PTHR24393:SF34">
    <property type="entry name" value="PR_SET DOMAIN 13"/>
    <property type="match status" value="1"/>
</dbReference>
<dbReference type="GO" id="GO:0001228">
    <property type="term" value="F:DNA-binding transcription activator activity, RNA polymerase II-specific"/>
    <property type="evidence" value="ECO:0007669"/>
    <property type="project" value="TreeGrafter"/>
</dbReference>
<feature type="compositionally biased region" description="Low complexity" evidence="7">
    <location>
        <begin position="568"/>
        <end position="585"/>
    </location>
</feature>
<keyword evidence="1" id="KW-0479">Metal-binding</keyword>
<feature type="domain" description="C2H2-type" evidence="9">
    <location>
        <begin position="399"/>
        <end position="426"/>
    </location>
</feature>